<name>A0A1J5Q4K2_9ZZZZ</name>
<protein>
    <submittedName>
        <fullName evidence="1">Uncharacterized protein</fullName>
    </submittedName>
</protein>
<organism evidence="1">
    <name type="scientific">mine drainage metagenome</name>
    <dbReference type="NCBI Taxonomy" id="410659"/>
    <lineage>
        <taxon>unclassified sequences</taxon>
        <taxon>metagenomes</taxon>
        <taxon>ecological metagenomes</taxon>
    </lineage>
</organism>
<reference evidence="1" key="1">
    <citation type="submission" date="2016-10" db="EMBL/GenBank/DDBJ databases">
        <title>Sequence of Gallionella enrichment culture.</title>
        <authorList>
            <person name="Poehlein A."/>
            <person name="Muehling M."/>
            <person name="Daniel R."/>
        </authorList>
    </citation>
    <scope>NUCLEOTIDE SEQUENCE</scope>
</reference>
<comment type="caution">
    <text evidence="1">The sequence shown here is derived from an EMBL/GenBank/DDBJ whole genome shotgun (WGS) entry which is preliminary data.</text>
</comment>
<gene>
    <name evidence="1" type="ORF">GALL_459740</name>
</gene>
<dbReference type="AlphaFoldDB" id="A0A1J5Q4K2"/>
<sequence>MPKAQVSSAGRLAVTKPHSASAMMPISSVFTPRINAALSNLSASCPAVAENSTKGRM</sequence>
<accession>A0A1J5Q4K2</accession>
<dbReference type="EMBL" id="MLJW01003286">
    <property type="protein sequence ID" value="OIQ72403.1"/>
    <property type="molecule type" value="Genomic_DNA"/>
</dbReference>
<proteinExistence type="predicted"/>
<evidence type="ECO:0000313" key="1">
    <source>
        <dbReference type="EMBL" id="OIQ72403.1"/>
    </source>
</evidence>